<dbReference type="InterPro" id="IPR010090">
    <property type="entry name" value="Phage_tape_meas"/>
</dbReference>
<dbReference type="Pfam" id="PF10145">
    <property type="entry name" value="PhageMin_Tail"/>
    <property type="match status" value="1"/>
</dbReference>
<protein>
    <submittedName>
        <fullName evidence="4">Phage tail tape measure protein</fullName>
    </submittedName>
</protein>
<evidence type="ECO:0000256" key="2">
    <source>
        <dbReference type="SAM" id="MobiDB-lite"/>
    </source>
</evidence>
<dbReference type="PANTHER" id="PTHR37813:SF1">
    <property type="entry name" value="FELS-2 PROPHAGE PROTEIN"/>
    <property type="match status" value="1"/>
</dbReference>
<keyword evidence="1" id="KW-1188">Viral release from host cell</keyword>
<dbReference type="Proteomes" id="UP000436803">
    <property type="component" value="Unassembled WGS sequence"/>
</dbReference>
<organism evidence="4 5">
    <name type="scientific">Bacteroides fragilis</name>
    <dbReference type="NCBI Taxonomy" id="817"/>
    <lineage>
        <taxon>Bacteria</taxon>
        <taxon>Pseudomonadati</taxon>
        <taxon>Bacteroidota</taxon>
        <taxon>Bacteroidia</taxon>
        <taxon>Bacteroidales</taxon>
        <taxon>Bacteroidaceae</taxon>
        <taxon>Bacteroides</taxon>
    </lineage>
</organism>
<dbReference type="NCBIfam" id="TIGR01760">
    <property type="entry name" value="tape_meas_TP901"/>
    <property type="match status" value="1"/>
</dbReference>
<evidence type="ECO:0000313" key="5">
    <source>
        <dbReference type="Proteomes" id="UP000436803"/>
    </source>
</evidence>
<reference evidence="4 5" key="1">
    <citation type="journal article" date="2019" name="Nat. Med.">
        <title>A library of human gut bacterial isolates paired with longitudinal multiomics data enables mechanistic microbiome research.</title>
        <authorList>
            <person name="Poyet M."/>
            <person name="Groussin M."/>
            <person name="Gibbons S.M."/>
            <person name="Avila-Pacheco J."/>
            <person name="Jiang X."/>
            <person name="Kearney S.M."/>
            <person name="Perrotta A.R."/>
            <person name="Berdy B."/>
            <person name="Zhao S."/>
            <person name="Lieberman T.D."/>
            <person name="Swanson P.K."/>
            <person name="Smith M."/>
            <person name="Roesemann S."/>
            <person name="Alexander J.E."/>
            <person name="Rich S.A."/>
            <person name="Livny J."/>
            <person name="Vlamakis H."/>
            <person name="Clish C."/>
            <person name="Bullock K."/>
            <person name="Deik A."/>
            <person name="Scott J."/>
            <person name="Pierce K.A."/>
            <person name="Xavier R.J."/>
            <person name="Alm E.J."/>
        </authorList>
    </citation>
    <scope>NUCLEOTIDE SEQUENCE [LARGE SCALE GENOMIC DNA]</scope>
    <source>
        <strain evidence="4 5">BIOML-A7</strain>
    </source>
</reference>
<sequence>MSQVKDYQVNYSINVTATEGVQEVERFAKAMKSLSEARSNFQPAVKSVNEMMQQIEKTFRPKGRKRDYTFKLDIDTRKSEEKLERVKNLLTEIKGLTTGIHLTINAGQKLDSNTIRSQAKALTGKKELEEQKKSIRKTASESLKTVNEKQREVTGVIGKINSALISLETGREINIKTDIAKNRLVEILGLLRQIKQASGIYLPFQMGSGKGTPPSTAAASVFQTGSILTDKVWERQQKQYGKAKEARMMQEIEARQEAEYRQNIQKKKDSFRRTDEWLERRAKKYEYYERAKVERILRQEREQERQNKRETARAAQRQREQEREQKRNAANSVRNMQRQVAAGESTYGGKRRAAINRLQYSRRPSIRNLPLVNMFNAYMAYSFVKSELSSAVDYSNIMESARSILKVADSDLSTFETRFQQMSYNVRQIGVDTKFTAVEIASAAKFLAMAGMDIATINASMRPITNLALIGDNDVGLIADLTTNIMSGYNINSGSMGTVADIITSTISRANVNVVEMAESFKMAAGYLKLAGVDFSEASAAIGILGNAGMKGTMAGTALRAMSTRFAKPTKEATATLDRLGVKFTQFVEIAGKKVEKLRPLAEIFKDLHNAGASMEDMIAIFSKIGGNAAMQFVVNYDKLRVLTTQNRASHGISEELALVKQNTTKGLWAQVTSTLSESFMQAYEVVEPVIKSVLRDFLSKFKAPEFARGIASIGRALLDICSVLANLGTWMARNFNWIEPLLFTGFVATRIFKLAGAVTNMGVAIGFIGKQSVTSSTLQLIASLTGGGGGLKALSFANKRSIVTALRGAGVMGKGAMMRALAATGMTGVSGLAARSAFTSLFANQVVTGTGITGAAASLSAMGAGAVAATAGISALVGVLGWVAYETWQVKKAKDAVLEEVNSNEKYHYPSIDALHKSLRDTYLQALKTKDAVDNVTEGKTLEEESGQKIGAFTSEWWVALLSGMAAAQTHSAPTYTYDDAYQKNTKDAIGIIARKSGQQQILSAYAQLGQYSDPLEISAFIQNIDHNYKYNPKLLDRSLYSIQNGKVVYNPGMDKITARQAAQTPHFASYQDTEVVRSIQVGAESYLDAMRSQSGAMKRLRESGFSFTQLGKDGFYMKDGKWLQKEAGKDATDAERTDLIRGKQRVQSKLITMMKTLREKYGGNEQIAENIIRKAGFDKSLYSNEPNYNDDEFDRIRVTTDGGDDGMAGGNYSGTGKLSSAAPKQVIVQITNLLSVGTIDLMKSPEGQQEEVKGLKEQLAQALIDVVHDFDSSWNA</sequence>
<name>A0A642KPL0_BACFG</name>
<accession>A0A642KPL0</accession>
<dbReference type="AlphaFoldDB" id="A0A642KPL0"/>
<comment type="caution">
    <text evidence="4">The sequence shown here is derived from an EMBL/GenBank/DDBJ whole genome shotgun (WGS) entry which is preliminary data.</text>
</comment>
<dbReference type="EMBL" id="VWAW01000008">
    <property type="protein sequence ID" value="KAA5173746.1"/>
    <property type="molecule type" value="Genomic_DNA"/>
</dbReference>
<evidence type="ECO:0000313" key="4">
    <source>
        <dbReference type="EMBL" id="KAA5173746.1"/>
    </source>
</evidence>
<evidence type="ECO:0000259" key="3">
    <source>
        <dbReference type="Pfam" id="PF10145"/>
    </source>
</evidence>
<gene>
    <name evidence="4" type="ORF">F2Z29_11120</name>
</gene>
<dbReference type="PANTHER" id="PTHR37813">
    <property type="entry name" value="FELS-2 PROPHAGE PROTEIN"/>
    <property type="match status" value="1"/>
</dbReference>
<feature type="domain" description="Phage tail tape measure protein" evidence="3">
    <location>
        <begin position="426"/>
        <end position="625"/>
    </location>
</feature>
<feature type="compositionally biased region" description="Basic and acidic residues" evidence="2">
    <location>
        <begin position="302"/>
        <end position="327"/>
    </location>
</feature>
<feature type="region of interest" description="Disordered" evidence="2">
    <location>
        <begin position="302"/>
        <end position="348"/>
    </location>
</feature>
<evidence type="ECO:0000256" key="1">
    <source>
        <dbReference type="ARBA" id="ARBA00022612"/>
    </source>
</evidence>
<proteinExistence type="predicted"/>